<comment type="caution">
    <text evidence="1">The sequence shown here is derived from an EMBL/GenBank/DDBJ whole genome shotgun (WGS) entry which is preliminary data.</text>
</comment>
<gene>
    <name evidence="1" type="ORF">EMPG_11165</name>
</gene>
<evidence type="ECO:0000313" key="2">
    <source>
        <dbReference type="Proteomes" id="UP000053573"/>
    </source>
</evidence>
<dbReference type="OrthoDB" id="4190073at2759"/>
<reference evidence="2" key="1">
    <citation type="journal article" date="2015" name="PLoS Genet.">
        <title>The dynamic genome and transcriptome of the human fungal pathogen Blastomyces and close relative Emmonsia.</title>
        <authorList>
            <person name="Munoz J.F."/>
            <person name="Gauthier G.M."/>
            <person name="Desjardins C.A."/>
            <person name="Gallo J.E."/>
            <person name="Holder J."/>
            <person name="Sullivan T.D."/>
            <person name="Marty A.J."/>
            <person name="Carmen J.C."/>
            <person name="Chen Z."/>
            <person name="Ding L."/>
            <person name="Gujja S."/>
            <person name="Magrini V."/>
            <person name="Misas E."/>
            <person name="Mitreva M."/>
            <person name="Priest M."/>
            <person name="Saif S."/>
            <person name="Whiston E.A."/>
            <person name="Young S."/>
            <person name="Zeng Q."/>
            <person name="Goldman W.E."/>
            <person name="Mardis E.R."/>
            <person name="Taylor J.W."/>
            <person name="McEwen J.G."/>
            <person name="Clay O.K."/>
            <person name="Klein B.S."/>
            <person name="Cuomo C.A."/>
        </authorList>
    </citation>
    <scope>NUCLEOTIDE SEQUENCE [LARGE SCALE GENOMIC DNA]</scope>
    <source>
        <strain evidence="2">UAMH 139</strain>
    </source>
</reference>
<dbReference type="AlphaFoldDB" id="A0A0H1B302"/>
<dbReference type="Proteomes" id="UP000053573">
    <property type="component" value="Unassembled WGS sequence"/>
</dbReference>
<protein>
    <submittedName>
        <fullName evidence="1">Uncharacterized protein</fullName>
    </submittedName>
</protein>
<evidence type="ECO:0000313" key="1">
    <source>
        <dbReference type="EMBL" id="KLJ05357.1"/>
    </source>
</evidence>
<accession>A0A0H1B302</accession>
<keyword evidence="2" id="KW-1185">Reference proteome</keyword>
<sequence length="86" mass="9693">MSEFEKTAAEKMNMNDIIKISDAEKKNNLTNILMKKTSTSFKCKILSSIMLKSRDSISTSVKMSCEMKMSSLISAKMINEIKMSDV</sequence>
<organism evidence="1 2">
    <name type="scientific">Blastomyces silverae</name>
    <dbReference type="NCBI Taxonomy" id="2060906"/>
    <lineage>
        <taxon>Eukaryota</taxon>
        <taxon>Fungi</taxon>
        <taxon>Dikarya</taxon>
        <taxon>Ascomycota</taxon>
        <taxon>Pezizomycotina</taxon>
        <taxon>Eurotiomycetes</taxon>
        <taxon>Eurotiomycetidae</taxon>
        <taxon>Onygenales</taxon>
        <taxon>Ajellomycetaceae</taxon>
        <taxon>Blastomyces</taxon>
    </lineage>
</organism>
<proteinExistence type="predicted"/>
<name>A0A0H1B302_9EURO</name>
<dbReference type="EMBL" id="LDEV01003692">
    <property type="protein sequence ID" value="KLJ05357.1"/>
    <property type="molecule type" value="Genomic_DNA"/>
</dbReference>